<dbReference type="Proteomes" id="UP000770661">
    <property type="component" value="Unassembled WGS sequence"/>
</dbReference>
<keyword evidence="2" id="KW-0238">DNA-binding</keyword>
<dbReference type="InterPro" id="IPR036397">
    <property type="entry name" value="RNaseH_sf"/>
</dbReference>
<accession>A0A8J5CZ66</accession>
<comment type="caution">
    <text evidence="4">The sequence shown here is derived from an EMBL/GenBank/DDBJ whole genome shotgun (WGS) entry which is preliminary data.</text>
</comment>
<dbReference type="EMBL" id="JACEEZ010005071">
    <property type="protein sequence ID" value="KAG0725911.1"/>
    <property type="molecule type" value="Genomic_DNA"/>
</dbReference>
<sequence>MKRVNLSIAEKLELIKKVESGVSVARVCVEYGVKKQTVSDIRKAKDKLRENAVKFNVDANSFELTRASVFQQDGAPAHTAKSVTQWLDDCMVPFIKDWPGNSLDLNPIENLWHIGKKDLQGKDVSSIPKLVKAILLAKATTTGGGSQTPGLHPLCRKDKSGQRQVTLESWSQTVGWPKPMQAWQLTCLLQEGTGETDNGVLSLEEAAGQAARSSVSSQHPGQSNQHNYLPGVTHWRKASIIKNLTIHDLDNAQYQHDVWNKVIHGLESETIEHFLLQCPRFHSHRVVLHSQLLALNITTFDLPTLLAAASVTPSQQHAVIRLTCAFLRKTRWLLLVNQVGRSPQLDRALDPSWPPLMAVDEFAESEVPTYRGVMKRGILLQELSGIREGVDKRGYQ</sequence>
<dbReference type="PROSITE" id="PS50960">
    <property type="entry name" value="HTH_PSQ"/>
    <property type="match status" value="1"/>
</dbReference>
<dbReference type="InterPro" id="IPR009057">
    <property type="entry name" value="Homeodomain-like_sf"/>
</dbReference>
<proteinExistence type="predicted"/>
<keyword evidence="5" id="KW-1185">Reference proteome</keyword>
<evidence type="ECO:0000313" key="5">
    <source>
        <dbReference type="Proteomes" id="UP000770661"/>
    </source>
</evidence>
<dbReference type="SUPFAM" id="SSF46689">
    <property type="entry name" value="Homeodomain-like"/>
    <property type="match status" value="1"/>
</dbReference>
<evidence type="ECO:0000313" key="4">
    <source>
        <dbReference type="EMBL" id="KAG0725911.1"/>
    </source>
</evidence>
<dbReference type="Gene3D" id="3.30.420.10">
    <property type="entry name" value="Ribonuclease H-like superfamily/Ribonuclease H"/>
    <property type="match status" value="1"/>
</dbReference>
<dbReference type="GO" id="GO:0005634">
    <property type="term" value="C:nucleus"/>
    <property type="evidence" value="ECO:0007669"/>
    <property type="project" value="UniProtKB-SubCell"/>
</dbReference>
<feature type="domain" description="HTH psq-type" evidence="3">
    <location>
        <begin position="1"/>
        <end position="48"/>
    </location>
</feature>
<dbReference type="OrthoDB" id="10006939at2759"/>
<dbReference type="AlphaFoldDB" id="A0A8J5CZ66"/>
<feature type="DNA-binding region" description="H-T-H motif" evidence="2">
    <location>
        <begin position="24"/>
        <end position="44"/>
    </location>
</feature>
<evidence type="ECO:0000256" key="2">
    <source>
        <dbReference type="PROSITE-ProRule" id="PRU00320"/>
    </source>
</evidence>
<name>A0A8J5CZ66_CHIOP</name>
<dbReference type="GO" id="GO:0003677">
    <property type="term" value="F:DNA binding"/>
    <property type="evidence" value="ECO:0007669"/>
    <property type="project" value="UniProtKB-UniRule"/>
</dbReference>
<organism evidence="4 5">
    <name type="scientific">Chionoecetes opilio</name>
    <name type="common">Atlantic snow crab</name>
    <name type="synonym">Cancer opilio</name>
    <dbReference type="NCBI Taxonomy" id="41210"/>
    <lineage>
        <taxon>Eukaryota</taxon>
        <taxon>Metazoa</taxon>
        <taxon>Ecdysozoa</taxon>
        <taxon>Arthropoda</taxon>
        <taxon>Crustacea</taxon>
        <taxon>Multicrustacea</taxon>
        <taxon>Malacostraca</taxon>
        <taxon>Eumalacostraca</taxon>
        <taxon>Eucarida</taxon>
        <taxon>Decapoda</taxon>
        <taxon>Pleocyemata</taxon>
        <taxon>Brachyura</taxon>
        <taxon>Eubrachyura</taxon>
        <taxon>Majoidea</taxon>
        <taxon>Majidae</taxon>
        <taxon>Chionoecetes</taxon>
    </lineage>
</organism>
<evidence type="ECO:0000259" key="3">
    <source>
        <dbReference type="PROSITE" id="PS50960"/>
    </source>
</evidence>
<keyword evidence="2" id="KW-0539">Nucleus</keyword>
<comment type="subcellular location">
    <subcellularLocation>
        <location evidence="1 2">Nucleus</location>
    </subcellularLocation>
</comment>
<evidence type="ECO:0000256" key="1">
    <source>
        <dbReference type="ARBA" id="ARBA00004123"/>
    </source>
</evidence>
<protein>
    <submittedName>
        <fullName evidence="4">Transposable element Tcb2 transposase</fullName>
    </submittedName>
</protein>
<gene>
    <name evidence="4" type="primary">TCB2_12</name>
    <name evidence="4" type="ORF">GWK47_037647</name>
</gene>
<dbReference type="Pfam" id="PF04218">
    <property type="entry name" value="CENP-B_N"/>
    <property type="match status" value="1"/>
</dbReference>
<reference evidence="4" key="1">
    <citation type="submission" date="2020-07" db="EMBL/GenBank/DDBJ databases">
        <title>The High-quality genome of the commercially important snow crab, Chionoecetes opilio.</title>
        <authorList>
            <person name="Jeong J.-H."/>
            <person name="Ryu S."/>
        </authorList>
    </citation>
    <scope>NUCLEOTIDE SEQUENCE</scope>
    <source>
        <strain evidence="4">MADBK_172401_WGS</strain>
        <tissue evidence="4">Digestive gland</tissue>
    </source>
</reference>
<dbReference type="InterPro" id="IPR007889">
    <property type="entry name" value="HTH_Psq"/>
</dbReference>